<dbReference type="GO" id="GO:0004673">
    <property type="term" value="F:protein histidine kinase activity"/>
    <property type="evidence" value="ECO:0007669"/>
    <property type="project" value="UniProtKB-EC"/>
</dbReference>
<evidence type="ECO:0000256" key="15">
    <source>
        <dbReference type="SAM" id="Phobius"/>
    </source>
</evidence>
<dbReference type="SUPFAM" id="SSF47384">
    <property type="entry name" value="Homodimeric domain of signal transducing histidine kinase"/>
    <property type="match status" value="1"/>
</dbReference>
<sequence>MRTPVTNPKPPSSNPLGWGLQRKLIVSMLLVGVVPLLLGLGMAFLRGSKEIQVVSGESFQALATEAARKLDLLVAEEVARTSRIAVHPEIIQQLERHRDLLQSGDKRVSPAAITQQRTSWAARDPVAVRAITENSTALLLRGFYAGSQSESDLLLPQVVRAATKKLFVTDVQGNLFAALTTSPGFAHADSPWWKGTYNKGVGQLFIEDLHFDEQAKTYVFSISLPIMDSLRYEVVGVLHRVIDAKEFFSPSTHPIRFGKTGHVMLIDSRGTVLSCPILPTGVRLSDLALIPKVTGREPGWVTADSDGHGGQGTAIIGFALLPETSRATNGSVENGAWHTFVWQSSDELFAPIRHLMLWMLILASVALCLLATLGYFAASRIVTPVRRLQEAARLIGRGELQEPINIHTGDELEELAVEFNRMHTQLEAAFAGLSTQVEEKTQEVQYLQKSTDQVLDAVPTPIIMIDQQGLIQYMNRASRDTLHAQAEDWSSRPLFDVLPIDDEHRQALRRDLRLVEAGMPVVPPPADRDQAPKEARDPLNQALSPAPPSLRRELRIGPHLYHYEWFPLEGRSGAGKRFGLVLRDTTDESRLQDQLIQAEKSGSLDVLTAGIGHELNNPLFGILGLGEAIQEEGDLARAKGYAQDIVGHGRKMAAIIRDFTGVAARESKSQRIPVDVTAQLEQALAIVQTSHECLGLNVQKHYVAVSPVTALPDQLRLAFINVLTNAIQAMNGQGDLWLTTEEQDDMVTIRIRDNGPGIPKQHLGKVFDPFYTTKGQGEGSGLGLTVAQRLIKKFGGEIRLESPEGQGTTCVMTLPADKSGVRKEEPCVSS</sequence>
<dbReference type="Gene3D" id="3.30.450.20">
    <property type="entry name" value="PAS domain"/>
    <property type="match status" value="1"/>
</dbReference>
<dbReference type="Gene3D" id="6.10.340.10">
    <property type="match status" value="1"/>
</dbReference>
<comment type="subcellular location">
    <subcellularLocation>
        <location evidence="2">Cell membrane</location>
        <topology evidence="2">Multi-pass membrane protein</topology>
    </subcellularLocation>
</comment>
<evidence type="ECO:0000256" key="13">
    <source>
        <dbReference type="ARBA" id="ARBA00023136"/>
    </source>
</evidence>
<dbReference type="InterPro" id="IPR003594">
    <property type="entry name" value="HATPase_dom"/>
</dbReference>
<dbReference type="Pfam" id="PF00989">
    <property type="entry name" value="PAS"/>
    <property type="match status" value="1"/>
</dbReference>
<comment type="caution">
    <text evidence="18">The sequence shown here is derived from an EMBL/GenBank/DDBJ whole genome shotgun (WGS) entry which is preliminary data.</text>
</comment>
<evidence type="ECO:0000259" key="17">
    <source>
        <dbReference type="PROSITE" id="PS50885"/>
    </source>
</evidence>
<dbReference type="SMART" id="SM00091">
    <property type="entry name" value="PAS"/>
    <property type="match status" value="1"/>
</dbReference>
<evidence type="ECO:0000256" key="14">
    <source>
        <dbReference type="SAM" id="MobiDB-lite"/>
    </source>
</evidence>
<dbReference type="Pfam" id="PF02743">
    <property type="entry name" value="dCache_1"/>
    <property type="match status" value="1"/>
</dbReference>
<keyword evidence="7 15" id="KW-0812">Transmembrane</keyword>
<dbReference type="InterPro" id="IPR003660">
    <property type="entry name" value="HAMP_dom"/>
</dbReference>
<dbReference type="EMBL" id="CAJNBJ010000016">
    <property type="protein sequence ID" value="CAE6754630.1"/>
    <property type="molecule type" value="Genomic_DNA"/>
</dbReference>
<evidence type="ECO:0000256" key="11">
    <source>
        <dbReference type="ARBA" id="ARBA00022989"/>
    </source>
</evidence>
<dbReference type="SMART" id="SM00387">
    <property type="entry name" value="HATPase_c"/>
    <property type="match status" value="1"/>
</dbReference>
<evidence type="ECO:0000256" key="3">
    <source>
        <dbReference type="ARBA" id="ARBA00012438"/>
    </source>
</evidence>
<dbReference type="PROSITE" id="PS50885">
    <property type="entry name" value="HAMP"/>
    <property type="match status" value="1"/>
</dbReference>
<organism evidence="18 19">
    <name type="scientific">Nitrospira defluvii</name>
    <dbReference type="NCBI Taxonomy" id="330214"/>
    <lineage>
        <taxon>Bacteria</taxon>
        <taxon>Pseudomonadati</taxon>
        <taxon>Nitrospirota</taxon>
        <taxon>Nitrospiria</taxon>
        <taxon>Nitrospirales</taxon>
        <taxon>Nitrospiraceae</taxon>
        <taxon>Nitrospira</taxon>
    </lineage>
</organism>
<dbReference type="SUPFAM" id="SSF55785">
    <property type="entry name" value="PYP-like sensor domain (PAS domain)"/>
    <property type="match status" value="1"/>
</dbReference>
<dbReference type="InterPro" id="IPR033479">
    <property type="entry name" value="dCache_1"/>
</dbReference>
<feature type="region of interest" description="Disordered" evidence="14">
    <location>
        <begin position="519"/>
        <end position="548"/>
    </location>
</feature>
<feature type="compositionally biased region" description="Basic and acidic residues" evidence="14">
    <location>
        <begin position="526"/>
        <end position="537"/>
    </location>
</feature>
<feature type="domain" description="Histidine kinase" evidence="16">
    <location>
        <begin position="610"/>
        <end position="818"/>
    </location>
</feature>
<dbReference type="Proteomes" id="UP000675880">
    <property type="component" value="Unassembled WGS sequence"/>
</dbReference>
<evidence type="ECO:0000256" key="9">
    <source>
        <dbReference type="ARBA" id="ARBA00022777"/>
    </source>
</evidence>
<dbReference type="InterPro" id="IPR004358">
    <property type="entry name" value="Sig_transdc_His_kin-like_C"/>
</dbReference>
<dbReference type="PRINTS" id="PR00344">
    <property type="entry name" value="BCTRLSENSOR"/>
</dbReference>
<keyword evidence="13 15" id="KW-0472">Membrane</keyword>
<feature type="transmembrane region" description="Helical" evidence="15">
    <location>
        <begin position="355"/>
        <end position="378"/>
    </location>
</feature>
<feature type="transmembrane region" description="Helical" evidence="15">
    <location>
        <begin position="24"/>
        <end position="45"/>
    </location>
</feature>
<dbReference type="SMART" id="SM00304">
    <property type="entry name" value="HAMP"/>
    <property type="match status" value="1"/>
</dbReference>
<dbReference type="RefSeq" id="WP_213042510.1">
    <property type="nucleotide sequence ID" value="NZ_CAJNBJ010000016.1"/>
</dbReference>
<dbReference type="CDD" id="cd18773">
    <property type="entry name" value="PDC1_HK_sensor"/>
    <property type="match status" value="1"/>
</dbReference>
<keyword evidence="6 18" id="KW-0808">Transferase</keyword>
<feature type="domain" description="HAMP" evidence="17">
    <location>
        <begin position="379"/>
        <end position="431"/>
    </location>
</feature>
<name>A0ABN7LN73_9BACT</name>
<keyword evidence="4" id="KW-1003">Cell membrane</keyword>
<proteinExistence type="predicted"/>
<dbReference type="CDD" id="cd00082">
    <property type="entry name" value="HisKA"/>
    <property type="match status" value="1"/>
</dbReference>
<comment type="catalytic activity">
    <reaction evidence="1">
        <text>ATP + protein L-histidine = ADP + protein N-phospho-L-histidine.</text>
        <dbReference type="EC" id="2.7.13.3"/>
    </reaction>
</comment>
<keyword evidence="10" id="KW-0067">ATP-binding</keyword>
<evidence type="ECO:0000256" key="10">
    <source>
        <dbReference type="ARBA" id="ARBA00022840"/>
    </source>
</evidence>
<dbReference type="Pfam" id="PF00672">
    <property type="entry name" value="HAMP"/>
    <property type="match status" value="1"/>
</dbReference>
<dbReference type="InterPro" id="IPR013767">
    <property type="entry name" value="PAS_fold"/>
</dbReference>
<dbReference type="PANTHER" id="PTHR43065:SF10">
    <property type="entry name" value="PEROXIDE STRESS-ACTIVATED HISTIDINE KINASE MAK3"/>
    <property type="match status" value="1"/>
</dbReference>
<evidence type="ECO:0000313" key="19">
    <source>
        <dbReference type="Proteomes" id="UP000675880"/>
    </source>
</evidence>
<evidence type="ECO:0000313" key="18">
    <source>
        <dbReference type="EMBL" id="CAE6754630.1"/>
    </source>
</evidence>
<dbReference type="CDD" id="cd06225">
    <property type="entry name" value="HAMP"/>
    <property type="match status" value="1"/>
</dbReference>
<dbReference type="PROSITE" id="PS50109">
    <property type="entry name" value="HIS_KIN"/>
    <property type="match status" value="1"/>
</dbReference>
<dbReference type="SMART" id="SM00388">
    <property type="entry name" value="HisKA"/>
    <property type="match status" value="1"/>
</dbReference>
<keyword evidence="5" id="KW-0597">Phosphoprotein</keyword>
<keyword evidence="19" id="KW-1185">Reference proteome</keyword>
<dbReference type="CDD" id="cd00130">
    <property type="entry name" value="PAS"/>
    <property type="match status" value="1"/>
</dbReference>
<accession>A0ABN7LN73</accession>
<dbReference type="PANTHER" id="PTHR43065">
    <property type="entry name" value="SENSOR HISTIDINE KINASE"/>
    <property type="match status" value="1"/>
</dbReference>
<evidence type="ECO:0000256" key="12">
    <source>
        <dbReference type="ARBA" id="ARBA00023012"/>
    </source>
</evidence>
<evidence type="ECO:0000256" key="1">
    <source>
        <dbReference type="ARBA" id="ARBA00000085"/>
    </source>
</evidence>
<dbReference type="CDD" id="cd18774">
    <property type="entry name" value="PDC2_HK_sensor"/>
    <property type="match status" value="1"/>
</dbReference>
<dbReference type="Gene3D" id="1.10.287.130">
    <property type="match status" value="1"/>
</dbReference>
<dbReference type="InterPro" id="IPR003661">
    <property type="entry name" value="HisK_dim/P_dom"/>
</dbReference>
<keyword evidence="11 15" id="KW-1133">Transmembrane helix</keyword>
<dbReference type="InterPro" id="IPR005467">
    <property type="entry name" value="His_kinase_dom"/>
</dbReference>
<dbReference type="InterPro" id="IPR000014">
    <property type="entry name" value="PAS"/>
</dbReference>
<reference evidence="18 19" key="1">
    <citation type="submission" date="2021-02" db="EMBL/GenBank/DDBJ databases">
        <authorList>
            <person name="Han P."/>
        </authorList>
    </citation>
    <scope>NUCLEOTIDE SEQUENCE [LARGE SCALE GENOMIC DNA]</scope>
    <source>
        <strain evidence="18">Candidatus Nitrospira sp. ZN2</strain>
    </source>
</reference>
<dbReference type="Pfam" id="PF00512">
    <property type="entry name" value="HisKA"/>
    <property type="match status" value="1"/>
</dbReference>
<evidence type="ECO:0000256" key="8">
    <source>
        <dbReference type="ARBA" id="ARBA00022741"/>
    </source>
</evidence>
<keyword evidence="8" id="KW-0547">Nucleotide-binding</keyword>
<protein>
    <recommendedName>
        <fullName evidence="3">histidine kinase</fullName>
        <ecNumber evidence="3">2.7.13.3</ecNumber>
    </recommendedName>
</protein>
<dbReference type="InterPro" id="IPR035965">
    <property type="entry name" value="PAS-like_dom_sf"/>
</dbReference>
<evidence type="ECO:0000256" key="7">
    <source>
        <dbReference type="ARBA" id="ARBA00022692"/>
    </source>
</evidence>
<dbReference type="SUPFAM" id="SSF158472">
    <property type="entry name" value="HAMP domain-like"/>
    <property type="match status" value="1"/>
</dbReference>
<dbReference type="EC" id="2.7.13.3" evidence="3"/>
<evidence type="ECO:0000256" key="4">
    <source>
        <dbReference type="ARBA" id="ARBA00022475"/>
    </source>
</evidence>
<evidence type="ECO:0000256" key="5">
    <source>
        <dbReference type="ARBA" id="ARBA00022553"/>
    </source>
</evidence>
<dbReference type="Gene3D" id="3.30.565.10">
    <property type="entry name" value="Histidine kinase-like ATPase, C-terminal domain"/>
    <property type="match status" value="1"/>
</dbReference>
<keyword evidence="12" id="KW-0902">Two-component regulatory system</keyword>
<evidence type="ECO:0000256" key="2">
    <source>
        <dbReference type="ARBA" id="ARBA00004651"/>
    </source>
</evidence>
<dbReference type="InterPro" id="IPR036097">
    <property type="entry name" value="HisK_dim/P_sf"/>
</dbReference>
<gene>
    <name evidence="18" type="ORF">NSPZN2_30341</name>
</gene>
<keyword evidence="9 18" id="KW-0418">Kinase</keyword>
<dbReference type="Pfam" id="PF02518">
    <property type="entry name" value="HATPase_c"/>
    <property type="match status" value="1"/>
</dbReference>
<evidence type="ECO:0000256" key="6">
    <source>
        <dbReference type="ARBA" id="ARBA00022679"/>
    </source>
</evidence>
<dbReference type="InterPro" id="IPR036890">
    <property type="entry name" value="HATPase_C_sf"/>
</dbReference>
<evidence type="ECO:0000259" key="16">
    <source>
        <dbReference type="PROSITE" id="PS50109"/>
    </source>
</evidence>
<dbReference type="SUPFAM" id="SSF55874">
    <property type="entry name" value="ATPase domain of HSP90 chaperone/DNA topoisomerase II/histidine kinase"/>
    <property type="match status" value="1"/>
</dbReference>